<keyword evidence="5 7" id="KW-1133">Transmembrane helix</keyword>
<feature type="transmembrane region" description="Helical" evidence="7">
    <location>
        <begin position="140"/>
        <end position="162"/>
    </location>
</feature>
<feature type="transmembrane region" description="Helical" evidence="7">
    <location>
        <begin position="373"/>
        <end position="392"/>
    </location>
</feature>
<feature type="transmembrane region" description="Helical" evidence="7">
    <location>
        <begin position="77"/>
        <end position="94"/>
    </location>
</feature>
<feature type="transmembrane region" description="Helical" evidence="7">
    <location>
        <begin position="218"/>
        <end position="240"/>
    </location>
</feature>
<evidence type="ECO:0000313" key="8">
    <source>
        <dbReference type="EMBL" id="CNL27365.1"/>
    </source>
</evidence>
<feature type="transmembrane region" description="Helical" evidence="7">
    <location>
        <begin position="168"/>
        <end position="188"/>
    </location>
</feature>
<evidence type="ECO:0000256" key="3">
    <source>
        <dbReference type="ARBA" id="ARBA00022475"/>
    </source>
</evidence>
<dbReference type="RefSeq" id="WP_235428213.1">
    <property type="nucleotide sequence ID" value="NZ_CABHQD010000357.1"/>
</dbReference>
<name>A0A0T9U993_YERAE</name>
<feature type="transmembrane region" description="Helical" evidence="7">
    <location>
        <begin position="100"/>
        <end position="119"/>
    </location>
</feature>
<sequence length="396" mass="44260">MPLWKRPKSMQPMVIVFIGSSLAYYVLMTTLSTYLHDYLNFPVTTVSAIMFGYIFVSRLSKVALGPWFDRRTFRSGLIFALSISAGGFLLASPNSIMGKFAPWCLCIAGVGTASVVLLIQSFIANQKQTQLRRVTTPADYSFIYILMNGTALVAPFIGFEILRHLPQGLYWIIGGFYLLLLIYCLAYISGPENTNAPTPRPTLADWLMPFKQRRYCRFLLINSLLWMLHAQLYSTIPLYIRETLGGENHLTLFFTVEALCIMVLQHWVSLYINQHIQPYYPAVVLLLFSLSFFLIYLAQGMVLLLLAGAVFALARMVFMPSADASNAAFASPGSFATYFGLASLSATLGDSFGSMLGMWGFAFLLQSGDIQQYFLWLAGITAALAIFCRNPYNCPL</sequence>
<dbReference type="GO" id="GO:0022857">
    <property type="term" value="F:transmembrane transporter activity"/>
    <property type="evidence" value="ECO:0007669"/>
    <property type="project" value="InterPro"/>
</dbReference>
<dbReference type="PANTHER" id="PTHR23517:SF2">
    <property type="entry name" value="MULTIDRUG RESISTANCE PROTEIN MDTH"/>
    <property type="match status" value="1"/>
</dbReference>
<dbReference type="AlphaFoldDB" id="A0A0T9U993"/>
<keyword evidence="4 7" id="KW-0812">Transmembrane</keyword>
<keyword evidence="6 7" id="KW-0472">Membrane</keyword>
<feature type="transmembrane region" description="Helical" evidence="7">
    <location>
        <begin position="279"/>
        <end position="296"/>
    </location>
</feature>
<proteinExistence type="predicted"/>
<evidence type="ECO:0000256" key="5">
    <source>
        <dbReference type="ARBA" id="ARBA00022989"/>
    </source>
</evidence>
<feature type="transmembrane region" description="Helical" evidence="7">
    <location>
        <begin position="12"/>
        <end position="32"/>
    </location>
</feature>
<dbReference type="EMBL" id="CQEM01000010">
    <property type="protein sequence ID" value="CNL27365.1"/>
    <property type="molecule type" value="Genomic_DNA"/>
</dbReference>
<reference evidence="9" key="1">
    <citation type="submission" date="2015-03" db="EMBL/GenBank/DDBJ databases">
        <authorList>
            <consortium name="Pathogen Informatics"/>
        </authorList>
    </citation>
    <scope>NUCLEOTIDE SEQUENCE [LARGE SCALE GENOMIC DNA]</scope>
    <source>
        <strain evidence="9">IP27925</strain>
    </source>
</reference>
<dbReference type="STRING" id="28152.CH54_2325"/>
<feature type="transmembrane region" description="Helical" evidence="7">
    <location>
        <begin position="252"/>
        <end position="272"/>
    </location>
</feature>
<gene>
    <name evidence="8" type="ORF">ERS008460_02390</name>
</gene>
<dbReference type="GO" id="GO:0005886">
    <property type="term" value="C:plasma membrane"/>
    <property type="evidence" value="ECO:0007669"/>
    <property type="project" value="UniProtKB-SubCell"/>
</dbReference>
<evidence type="ECO:0000256" key="4">
    <source>
        <dbReference type="ARBA" id="ARBA00022692"/>
    </source>
</evidence>
<dbReference type="PANTHER" id="PTHR23517">
    <property type="entry name" value="RESISTANCE PROTEIN MDTM, PUTATIVE-RELATED-RELATED"/>
    <property type="match status" value="1"/>
</dbReference>
<dbReference type="SUPFAM" id="SSF103473">
    <property type="entry name" value="MFS general substrate transporter"/>
    <property type="match status" value="1"/>
</dbReference>
<accession>A0A0T9U993</accession>
<comment type="subcellular location">
    <subcellularLocation>
        <location evidence="1">Cell membrane</location>
        <topology evidence="1">Multi-pass membrane protein</topology>
    </subcellularLocation>
</comment>
<evidence type="ECO:0000256" key="2">
    <source>
        <dbReference type="ARBA" id="ARBA00022448"/>
    </source>
</evidence>
<dbReference type="GeneID" id="61904709"/>
<protein>
    <submittedName>
        <fullName evidence="8">MFS family transporter</fullName>
    </submittedName>
</protein>
<keyword evidence="2" id="KW-0813">Transport</keyword>
<evidence type="ECO:0000256" key="7">
    <source>
        <dbReference type="SAM" id="Phobius"/>
    </source>
</evidence>
<keyword evidence="3" id="KW-1003">Cell membrane</keyword>
<dbReference type="Proteomes" id="UP000040088">
    <property type="component" value="Unassembled WGS sequence"/>
</dbReference>
<organism evidence="8 9">
    <name type="scientific">Yersinia aleksiciae</name>
    <dbReference type="NCBI Taxonomy" id="263819"/>
    <lineage>
        <taxon>Bacteria</taxon>
        <taxon>Pseudomonadati</taxon>
        <taxon>Pseudomonadota</taxon>
        <taxon>Gammaproteobacteria</taxon>
        <taxon>Enterobacterales</taxon>
        <taxon>Yersiniaceae</taxon>
        <taxon>Yersinia</taxon>
    </lineage>
</organism>
<evidence type="ECO:0000256" key="1">
    <source>
        <dbReference type="ARBA" id="ARBA00004651"/>
    </source>
</evidence>
<feature type="transmembrane region" description="Helical" evidence="7">
    <location>
        <begin position="38"/>
        <end position="56"/>
    </location>
</feature>
<dbReference type="Pfam" id="PF07690">
    <property type="entry name" value="MFS_1"/>
    <property type="match status" value="1"/>
</dbReference>
<evidence type="ECO:0000313" key="9">
    <source>
        <dbReference type="Proteomes" id="UP000040088"/>
    </source>
</evidence>
<dbReference type="InterPro" id="IPR050171">
    <property type="entry name" value="MFS_Transporters"/>
</dbReference>
<dbReference type="InterPro" id="IPR011701">
    <property type="entry name" value="MFS"/>
</dbReference>
<dbReference type="InterPro" id="IPR036259">
    <property type="entry name" value="MFS_trans_sf"/>
</dbReference>
<dbReference type="Gene3D" id="1.20.1250.20">
    <property type="entry name" value="MFS general substrate transporter like domains"/>
    <property type="match status" value="1"/>
</dbReference>
<evidence type="ECO:0000256" key="6">
    <source>
        <dbReference type="ARBA" id="ARBA00023136"/>
    </source>
</evidence>
<feature type="transmembrane region" description="Helical" evidence="7">
    <location>
        <begin position="302"/>
        <end position="318"/>
    </location>
</feature>